<accession>A0A9P8AP04</accession>
<evidence type="ECO:0000313" key="3">
    <source>
        <dbReference type="Proteomes" id="UP000812287"/>
    </source>
</evidence>
<proteinExistence type="predicted"/>
<organism evidence="2 3">
    <name type="scientific">Guyanagaster necrorhizus</name>
    <dbReference type="NCBI Taxonomy" id="856835"/>
    <lineage>
        <taxon>Eukaryota</taxon>
        <taxon>Fungi</taxon>
        <taxon>Dikarya</taxon>
        <taxon>Basidiomycota</taxon>
        <taxon>Agaricomycotina</taxon>
        <taxon>Agaricomycetes</taxon>
        <taxon>Agaricomycetidae</taxon>
        <taxon>Agaricales</taxon>
        <taxon>Marasmiineae</taxon>
        <taxon>Physalacriaceae</taxon>
        <taxon>Guyanagaster</taxon>
    </lineage>
</organism>
<dbReference type="InterPro" id="IPR040976">
    <property type="entry name" value="Pkinase_fungal"/>
</dbReference>
<name>A0A9P8AP04_9AGAR</name>
<dbReference type="GeneID" id="66101767"/>
<dbReference type="OrthoDB" id="3271139at2759"/>
<feature type="domain" description="Fungal-type protein kinase" evidence="1">
    <location>
        <begin position="20"/>
        <end position="110"/>
    </location>
</feature>
<keyword evidence="3" id="KW-1185">Reference proteome</keyword>
<dbReference type="RefSeq" id="XP_043035929.1">
    <property type="nucleotide sequence ID" value="XM_043179473.1"/>
</dbReference>
<comment type="caution">
    <text evidence="2">The sequence shown here is derived from an EMBL/GenBank/DDBJ whole genome shotgun (WGS) entry which is preliminary data.</text>
</comment>
<evidence type="ECO:0000259" key="1">
    <source>
        <dbReference type="Pfam" id="PF17667"/>
    </source>
</evidence>
<dbReference type="Proteomes" id="UP000812287">
    <property type="component" value="Unassembled WGS sequence"/>
</dbReference>
<sequence>MQGYGPVSEELYCPLKLQALRIFLKTIRRDLTTFCNVKDLVTCIADAIEAHQPAFDSAHILHCHIRAGLIMITLNHGGFLIKSDECIILTDRSGDDHSHRTGVGKFMTVDDP</sequence>
<gene>
    <name evidence="2" type="ORF">BT62DRAFT_1079287</name>
</gene>
<protein>
    <recommendedName>
        <fullName evidence="1">Fungal-type protein kinase domain-containing protein</fullName>
    </recommendedName>
</protein>
<evidence type="ECO:0000313" key="2">
    <source>
        <dbReference type="EMBL" id="KAG7442429.1"/>
    </source>
</evidence>
<reference evidence="2" key="1">
    <citation type="submission" date="2020-11" db="EMBL/GenBank/DDBJ databases">
        <title>Adaptations for nitrogen fixation in a non-lichenized fungal sporocarp promotes dispersal by wood-feeding termites.</title>
        <authorList>
            <consortium name="DOE Joint Genome Institute"/>
            <person name="Koch R.A."/>
            <person name="Yoon G."/>
            <person name="Arayal U."/>
            <person name="Lail K."/>
            <person name="Amirebrahimi M."/>
            <person name="Labutti K."/>
            <person name="Lipzen A."/>
            <person name="Riley R."/>
            <person name="Barry K."/>
            <person name="Henrissat B."/>
            <person name="Grigoriev I.V."/>
            <person name="Herr J.R."/>
            <person name="Aime M.C."/>
        </authorList>
    </citation>
    <scope>NUCLEOTIDE SEQUENCE</scope>
    <source>
        <strain evidence="2">MCA 3950</strain>
    </source>
</reference>
<dbReference type="Pfam" id="PF17667">
    <property type="entry name" value="Pkinase_fungal"/>
    <property type="match status" value="1"/>
</dbReference>
<dbReference type="AlphaFoldDB" id="A0A9P8AP04"/>
<dbReference type="EMBL" id="MU250551">
    <property type="protein sequence ID" value="KAG7442429.1"/>
    <property type="molecule type" value="Genomic_DNA"/>
</dbReference>